<dbReference type="RefSeq" id="WP_108841216.1">
    <property type="nucleotide sequence ID" value="NZ_ONZI01000001.1"/>
</dbReference>
<name>A0A2R8CHV0_9GAMM</name>
<evidence type="ECO:0000313" key="1">
    <source>
        <dbReference type="EMBL" id="SPJ32334.1"/>
    </source>
</evidence>
<dbReference type="Proteomes" id="UP000244934">
    <property type="component" value="Unassembled WGS sequence"/>
</dbReference>
<organism evidence="1 2">
    <name type="scientific">Kushneria phyllosphaerae</name>
    <dbReference type="NCBI Taxonomy" id="2100822"/>
    <lineage>
        <taxon>Bacteria</taxon>
        <taxon>Pseudomonadati</taxon>
        <taxon>Pseudomonadota</taxon>
        <taxon>Gammaproteobacteria</taxon>
        <taxon>Oceanospirillales</taxon>
        <taxon>Halomonadaceae</taxon>
        <taxon>Kushneria</taxon>
    </lineage>
</organism>
<keyword evidence="2" id="KW-1185">Reference proteome</keyword>
<accession>A0A2R8CHV0</accession>
<reference evidence="2" key="1">
    <citation type="submission" date="2018-03" db="EMBL/GenBank/DDBJ databases">
        <authorList>
            <person name="Navarro De La Torre S."/>
        </authorList>
    </citation>
    <scope>NUCLEOTIDE SEQUENCE [LARGE SCALE GENOMIC DNA]</scope>
    <source>
        <strain evidence="2">EAod3</strain>
    </source>
</reference>
<dbReference type="InterPro" id="IPR058059">
    <property type="entry name" value="PA3496-like"/>
</dbReference>
<dbReference type="AlphaFoldDB" id="A0A2R8CHV0"/>
<dbReference type="EMBL" id="ONZI01000001">
    <property type="protein sequence ID" value="SPJ32334.1"/>
    <property type="molecule type" value="Genomic_DNA"/>
</dbReference>
<dbReference type="NCBIfam" id="NF046101">
    <property type="entry name" value="PA3496_fam"/>
    <property type="match status" value="1"/>
</dbReference>
<sequence length="72" mass="8660">MQKQTADQSRLNAVRNEILDIALHLDARESEKRRQRAAERALRARRGIEDHFEFRRLAAQFSEEEDRRRHFG</sequence>
<proteinExistence type="predicted"/>
<protein>
    <submittedName>
        <fullName evidence="1">Uncharacterized protein</fullName>
    </submittedName>
</protein>
<gene>
    <name evidence="1" type="ORF">KSP9073_00334</name>
</gene>
<evidence type="ECO:0000313" key="2">
    <source>
        <dbReference type="Proteomes" id="UP000244934"/>
    </source>
</evidence>